<evidence type="ECO:0000313" key="2">
    <source>
        <dbReference type="EMBL" id="SUO03209.1"/>
    </source>
</evidence>
<dbReference type="Proteomes" id="UP000255523">
    <property type="component" value="Unassembled WGS sequence"/>
</dbReference>
<keyword evidence="1" id="KW-1133">Transmembrane helix</keyword>
<reference evidence="2 3" key="1">
    <citation type="submission" date="2018-06" db="EMBL/GenBank/DDBJ databases">
        <authorList>
            <consortium name="Pathogen Informatics"/>
            <person name="Doyle S."/>
        </authorList>
    </citation>
    <scope>NUCLEOTIDE SEQUENCE [LARGE SCALE GENOMIC DNA]</scope>
    <source>
        <strain evidence="2 3">NCTC11087</strain>
    </source>
</reference>
<accession>A0A380LH71</accession>
<dbReference type="GeneID" id="77461064"/>
<name>A0A380LH71_9FIRM</name>
<dbReference type="RefSeq" id="WP_022790483.1">
    <property type="nucleotide sequence ID" value="NZ_UHFX01000003.1"/>
</dbReference>
<keyword evidence="3" id="KW-1185">Reference proteome</keyword>
<evidence type="ECO:0000256" key="1">
    <source>
        <dbReference type="SAM" id="Phobius"/>
    </source>
</evidence>
<dbReference type="Gene3D" id="2.30.30.40">
    <property type="entry name" value="SH3 Domains"/>
    <property type="match status" value="1"/>
</dbReference>
<evidence type="ECO:0000313" key="3">
    <source>
        <dbReference type="Proteomes" id="UP000255523"/>
    </source>
</evidence>
<keyword evidence="1" id="KW-0472">Membrane</keyword>
<organism evidence="2 3">
    <name type="scientific">Faecalicoccus pleomorphus</name>
    <dbReference type="NCBI Taxonomy" id="1323"/>
    <lineage>
        <taxon>Bacteria</taxon>
        <taxon>Bacillati</taxon>
        <taxon>Bacillota</taxon>
        <taxon>Erysipelotrichia</taxon>
        <taxon>Erysipelotrichales</taxon>
        <taxon>Erysipelotrichaceae</taxon>
        <taxon>Faecalicoccus</taxon>
    </lineage>
</organism>
<keyword evidence="1" id="KW-0812">Transmembrane</keyword>
<feature type="transmembrane region" description="Helical" evidence="1">
    <location>
        <begin position="36"/>
        <end position="56"/>
    </location>
</feature>
<dbReference type="EMBL" id="UHFX01000003">
    <property type="protein sequence ID" value="SUO03209.1"/>
    <property type="molecule type" value="Genomic_DNA"/>
</dbReference>
<gene>
    <name evidence="2" type="ORF">NCTC11087_00061</name>
</gene>
<evidence type="ECO:0008006" key="4">
    <source>
        <dbReference type="Google" id="ProtNLM"/>
    </source>
</evidence>
<dbReference type="AlphaFoldDB" id="A0A380LH71"/>
<proteinExistence type="predicted"/>
<sequence length="379" mass="42504">MNRKIDIDSLKRIATDINDIHASTQNNVKTKDYTKWLSVGIPAALVLLVIIFAYAYTQKTNLDFFSSCEISFTGANGQGSVVGVCDVPSGDYSVRSELLDKAFFTTENDGMLSNDQTVTVRVNYDQVLAESEGIKVKSTEKEYTVSGLIDQEDDYQSYSEIDPSERDSLANWVRDNIESWIEEGIGADVMNVKEIGFYYVKPYISGDGTPHSGDIYMIYQADRDTGRNGSGDIYETEYFIYSAEDYSTEGESNAKLSVMSNFISSSYDCYTSSNTILNLFENEVKSYNCELEIINKAGTDDVGILEDRNMNETYYASTVVNIRDNPSTSASIVGQLQEDQEVSIVASRILSNDEEWGQLDNGNWVCISQGNDYYMIWRI</sequence>
<protein>
    <recommendedName>
        <fullName evidence="4">SH3 domain-containing protein</fullName>
    </recommendedName>
</protein>